<evidence type="ECO:0000256" key="4">
    <source>
        <dbReference type="ARBA" id="ARBA00022833"/>
    </source>
</evidence>
<feature type="region of interest" description="Disordered" evidence="6">
    <location>
        <begin position="192"/>
        <end position="219"/>
    </location>
</feature>
<dbReference type="FunFam" id="1.10.220.150:FF:000009">
    <property type="entry name" value="stromal membrane-associated protein 1 isoform X1"/>
    <property type="match status" value="1"/>
</dbReference>
<dbReference type="GO" id="GO:0005096">
    <property type="term" value="F:GTPase activator activity"/>
    <property type="evidence" value="ECO:0007669"/>
    <property type="project" value="UniProtKB-KW"/>
</dbReference>
<dbReference type="InterPro" id="IPR051718">
    <property type="entry name" value="ARF_GTPase-activating"/>
</dbReference>
<evidence type="ECO:0000256" key="7">
    <source>
        <dbReference type="SAM" id="Phobius"/>
    </source>
</evidence>
<dbReference type="GO" id="GO:0005737">
    <property type="term" value="C:cytoplasm"/>
    <property type="evidence" value="ECO:0007669"/>
    <property type="project" value="TreeGrafter"/>
</dbReference>
<evidence type="ECO:0000256" key="5">
    <source>
        <dbReference type="PROSITE-ProRule" id="PRU00288"/>
    </source>
</evidence>
<dbReference type="PANTHER" id="PTHR45705:SF1">
    <property type="entry name" value="FI20236P1"/>
    <property type="match status" value="1"/>
</dbReference>
<dbReference type="InterPro" id="IPR038508">
    <property type="entry name" value="ArfGAP_dom_sf"/>
</dbReference>
<keyword evidence="7" id="KW-0472">Membrane</keyword>
<dbReference type="GO" id="GO:0008270">
    <property type="term" value="F:zinc ion binding"/>
    <property type="evidence" value="ECO:0007669"/>
    <property type="project" value="UniProtKB-KW"/>
</dbReference>
<evidence type="ECO:0000256" key="1">
    <source>
        <dbReference type="ARBA" id="ARBA00022468"/>
    </source>
</evidence>
<keyword evidence="7" id="KW-0812">Transmembrane</keyword>
<dbReference type="PRINTS" id="PR00405">
    <property type="entry name" value="REVINTRACTNG"/>
</dbReference>
<evidence type="ECO:0000313" key="10">
    <source>
        <dbReference type="WBParaSite" id="SMUV_0000812001-mRNA-1"/>
    </source>
</evidence>
<dbReference type="InterPro" id="IPR037278">
    <property type="entry name" value="ARFGAP/RecO"/>
</dbReference>
<protein>
    <submittedName>
        <fullName evidence="10">Arf-GAP domain-containing protein</fullName>
    </submittedName>
</protein>
<keyword evidence="1" id="KW-0343">GTPase activation</keyword>
<dbReference type="Proteomes" id="UP000046393">
    <property type="component" value="Unplaced"/>
</dbReference>
<dbReference type="Gene3D" id="1.10.220.150">
    <property type="entry name" value="Arf GTPase activating protein"/>
    <property type="match status" value="1"/>
</dbReference>
<proteinExistence type="predicted"/>
<dbReference type="SUPFAM" id="SSF57863">
    <property type="entry name" value="ArfGap/RecO-like zinc finger"/>
    <property type="match status" value="1"/>
</dbReference>
<dbReference type="PROSITE" id="PS50115">
    <property type="entry name" value="ARFGAP"/>
    <property type="match status" value="1"/>
</dbReference>
<organism evidence="9 10">
    <name type="scientific">Syphacia muris</name>
    <dbReference type="NCBI Taxonomy" id="451379"/>
    <lineage>
        <taxon>Eukaryota</taxon>
        <taxon>Metazoa</taxon>
        <taxon>Ecdysozoa</taxon>
        <taxon>Nematoda</taxon>
        <taxon>Chromadorea</taxon>
        <taxon>Rhabditida</taxon>
        <taxon>Spirurina</taxon>
        <taxon>Oxyuridomorpha</taxon>
        <taxon>Oxyuroidea</taxon>
        <taxon>Oxyuridae</taxon>
        <taxon>Syphacia</taxon>
    </lineage>
</organism>
<dbReference type="SMART" id="SM00105">
    <property type="entry name" value="ArfGap"/>
    <property type="match status" value="1"/>
</dbReference>
<feature type="transmembrane region" description="Helical" evidence="7">
    <location>
        <begin position="153"/>
        <end position="169"/>
    </location>
</feature>
<evidence type="ECO:0000256" key="2">
    <source>
        <dbReference type="ARBA" id="ARBA00022723"/>
    </source>
</evidence>
<dbReference type="STRING" id="451379.A0A0N5ATG4"/>
<dbReference type="AlphaFoldDB" id="A0A0N5ATG4"/>
<dbReference type="PANTHER" id="PTHR45705">
    <property type="entry name" value="FI20236P1"/>
    <property type="match status" value="1"/>
</dbReference>
<evidence type="ECO:0000259" key="8">
    <source>
        <dbReference type="PROSITE" id="PS50115"/>
    </source>
</evidence>
<dbReference type="CDD" id="cd08839">
    <property type="entry name" value="ArfGap_SMAP"/>
    <property type="match status" value="1"/>
</dbReference>
<feature type="compositionally biased region" description="Polar residues" evidence="6">
    <location>
        <begin position="200"/>
        <end position="219"/>
    </location>
</feature>
<evidence type="ECO:0000256" key="6">
    <source>
        <dbReference type="SAM" id="MobiDB-lite"/>
    </source>
</evidence>
<dbReference type="Pfam" id="PF01412">
    <property type="entry name" value="ArfGap"/>
    <property type="match status" value="1"/>
</dbReference>
<sequence>MPLKSLENHRKAQAERLQAILHDLLTEEENKYCADCDAKQPRWASWNLGVFVCIRCAGIHRSIGVQVSKVKSVNLDSWTPEQVQSMRVMGNAKAKAIYEAELPRDYRRPQTEQQLEMFIRAKYEHKRYILRDWQPPKIDVADLIPALEKGQRTVFLFFSFFFLAFILYADGSADDELDDMFGPIVSAPRLESHSELPNEGATTVSSASMEEGSVPQSTSSNALGDLAALAAPSTTGAAGIYSII</sequence>
<reference evidence="10" key="1">
    <citation type="submission" date="2017-02" db="UniProtKB">
        <authorList>
            <consortium name="WormBaseParasite"/>
        </authorList>
    </citation>
    <scope>IDENTIFICATION</scope>
</reference>
<dbReference type="InterPro" id="IPR001164">
    <property type="entry name" value="ArfGAP_dom"/>
</dbReference>
<keyword evidence="2" id="KW-0479">Metal-binding</keyword>
<feature type="domain" description="Arf-GAP" evidence="8">
    <location>
        <begin position="18"/>
        <end position="136"/>
    </location>
</feature>
<evidence type="ECO:0000256" key="3">
    <source>
        <dbReference type="ARBA" id="ARBA00022771"/>
    </source>
</evidence>
<dbReference type="WBParaSite" id="SMUV_0000812001-mRNA-1">
    <property type="protein sequence ID" value="SMUV_0000812001-mRNA-1"/>
    <property type="gene ID" value="SMUV_0000812001"/>
</dbReference>
<keyword evidence="3 5" id="KW-0863">Zinc-finger</keyword>
<keyword evidence="7" id="KW-1133">Transmembrane helix</keyword>
<dbReference type="InterPro" id="IPR044732">
    <property type="entry name" value="ArfGAP_SMAP1-like"/>
</dbReference>
<evidence type="ECO:0000313" key="9">
    <source>
        <dbReference type="Proteomes" id="UP000046393"/>
    </source>
</evidence>
<name>A0A0N5ATG4_9BILA</name>
<keyword evidence="9" id="KW-1185">Reference proteome</keyword>
<accession>A0A0N5ATG4</accession>
<keyword evidence="4" id="KW-0862">Zinc</keyword>